<evidence type="ECO:0000313" key="8">
    <source>
        <dbReference type="EMBL" id="OCW56602.1"/>
    </source>
</evidence>
<reference evidence="8 9" key="1">
    <citation type="submission" date="2015-12" db="EMBL/GenBank/DDBJ databases">
        <authorList>
            <person name="Shamseldin A."/>
            <person name="Moawad H."/>
            <person name="Abd El-Rahim W.M."/>
            <person name="Sadowsky M.J."/>
        </authorList>
    </citation>
    <scope>NUCLEOTIDE SEQUENCE [LARGE SCALE GENOMIC DNA]</scope>
    <source>
        <strain evidence="8 9">JC234</strain>
    </source>
</reference>
<evidence type="ECO:0000259" key="7">
    <source>
        <dbReference type="PROSITE" id="PS50076"/>
    </source>
</evidence>
<dbReference type="CDD" id="cd06257">
    <property type="entry name" value="DnaJ"/>
    <property type="match status" value="1"/>
</dbReference>
<evidence type="ECO:0000256" key="4">
    <source>
        <dbReference type="ARBA" id="ARBA00023136"/>
    </source>
</evidence>
<dbReference type="Gene3D" id="1.10.287.110">
    <property type="entry name" value="DnaJ domain"/>
    <property type="match status" value="1"/>
</dbReference>
<dbReference type="AlphaFoldDB" id="A0A1C1YSX1"/>
<dbReference type="PRINTS" id="PR00625">
    <property type="entry name" value="JDOMAIN"/>
</dbReference>
<comment type="caution">
    <text evidence="8">The sequence shown here is derived from an EMBL/GenBank/DDBJ whole genome shotgun (WGS) entry which is preliminary data.</text>
</comment>
<dbReference type="EMBL" id="LQZT01000034">
    <property type="protein sequence ID" value="OCW56602.1"/>
    <property type="molecule type" value="Genomic_DNA"/>
</dbReference>
<evidence type="ECO:0000256" key="1">
    <source>
        <dbReference type="ARBA" id="ARBA00004167"/>
    </source>
</evidence>
<name>A0A1C1YSX1_9HYPH</name>
<keyword evidence="4 6" id="KW-0472">Membrane</keyword>
<dbReference type="PROSITE" id="PS50076">
    <property type="entry name" value="DNAJ_2"/>
    <property type="match status" value="1"/>
</dbReference>
<evidence type="ECO:0000313" key="9">
    <source>
        <dbReference type="Proteomes" id="UP000094795"/>
    </source>
</evidence>
<proteinExistence type="inferred from homology"/>
<dbReference type="SMART" id="SM00271">
    <property type="entry name" value="DnaJ"/>
    <property type="match status" value="1"/>
</dbReference>
<evidence type="ECO:0000256" key="3">
    <source>
        <dbReference type="ARBA" id="ARBA00022989"/>
    </source>
</evidence>
<protein>
    <submittedName>
        <fullName evidence="8">Molecular chaperone DnaJ</fullName>
    </submittedName>
</protein>
<keyword evidence="3 6" id="KW-1133">Transmembrane helix</keyword>
<dbReference type="PANTHER" id="PTHR12763:SF28">
    <property type="entry name" value="GEO10507P1-RELATED"/>
    <property type="match status" value="1"/>
</dbReference>
<dbReference type="STRING" id="1480615.AWJ14_16815"/>
<dbReference type="FunFam" id="1.10.287.110:FF:000001">
    <property type="entry name" value="Import inner membrane translocase subunit tim14"/>
    <property type="match status" value="1"/>
</dbReference>
<feature type="transmembrane region" description="Helical" evidence="6">
    <location>
        <begin position="44"/>
        <end position="69"/>
    </location>
</feature>
<comment type="similarity">
    <text evidence="5">Belongs to the TIM14 family.</text>
</comment>
<gene>
    <name evidence="8" type="ORF">AWJ14_16815</name>
</gene>
<dbReference type="PANTHER" id="PTHR12763">
    <property type="match status" value="1"/>
</dbReference>
<comment type="subcellular location">
    <subcellularLocation>
        <location evidence="1">Membrane</location>
        <topology evidence="1">Single-pass membrane protein</topology>
    </subcellularLocation>
</comment>
<evidence type="ECO:0000256" key="5">
    <source>
        <dbReference type="ARBA" id="ARBA00038105"/>
    </source>
</evidence>
<dbReference type="Pfam" id="PF00226">
    <property type="entry name" value="DnaJ"/>
    <property type="match status" value="1"/>
</dbReference>
<keyword evidence="2 6" id="KW-0812">Transmembrane</keyword>
<dbReference type="OrthoDB" id="9811070at2"/>
<dbReference type="SUPFAM" id="SSF46565">
    <property type="entry name" value="Chaperone J-domain"/>
    <property type="match status" value="1"/>
</dbReference>
<dbReference type="RefSeq" id="WP_066181111.1">
    <property type="nucleotide sequence ID" value="NZ_LQZT01000034.1"/>
</dbReference>
<dbReference type="Proteomes" id="UP000094795">
    <property type="component" value="Unassembled WGS sequence"/>
</dbReference>
<keyword evidence="9" id="KW-1185">Reference proteome</keyword>
<accession>A0A1C1YSX1</accession>
<dbReference type="InterPro" id="IPR036869">
    <property type="entry name" value="J_dom_sf"/>
</dbReference>
<evidence type="ECO:0000256" key="2">
    <source>
        <dbReference type="ARBA" id="ARBA00022692"/>
    </source>
</evidence>
<dbReference type="InterPro" id="IPR001623">
    <property type="entry name" value="DnaJ_domain"/>
</dbReference>
<sequence>MSPIALFFGGILMLVAVVLGLVRVPATHLARILRYGVPVALGGFGVVLTLIGRAGIGMPVIAVATMLFGRARAQALATRSAGGYSHVRSAALEMELDLDTGAMNGLVLAGSFEGRELDALDEAELVRLHGELARDAESLALLEAYLDRRIADWRSRLDPDEGAGLGAAPGAGAMTEQEAYEILGLAAGASEAEIREAHRRLMKRMHPDTGGSTFLAGRINEAKTVLLNRHN</sequence>
<evidence type="ECO:0000256" key="6">
    <source>
        <dbReference type="SAM" id="Phobius"/>
    </source>
</evidence>
<organism evidence="8 9">
    <name type="scientific">Hoeflea olei</name>
    <dbReference type="NCBI Taxonomy" id="1480615"/>
    <lineage>
        <taxon>Bacteria</taxon>
        <taxon>Pseudomonadati</taxon>
        <taxon>Pseudomonadota</taxon>
        <taxon>Alphaproteobacteria</taxon>
        <taxon>Hyphomicrobiales</taxon>
        <taxon>Rhizobiaceae</taxon>
        <taxon>Hoeflea</taxon>
    </lineage>
</organism>
<dbReference type="GO" id="GO:0016020">
    <property type="term" value="C:membrane"/>
    <property type="evidence" value="ECO:0007669"/>
    <property type="project" value="UniProtKB-SubCell"/>
</dbReference>
<feature type="domain" description="J" evidence="7">
    <location>
        <begin position="178"/>
        <end position="231"/>
    </location>
</feature>